<dbReference type="InterPro" id="IPR002510">
    <property type="entry name" value="Metalloprtase-TldD/E_N"/>
</dbReference>
<dbReference type="EMBL" id="JAHLPM010000001">
    <property type="protein sequence ID" value="MBU5436620.1"/>
    <property type="molecule type" value="Genomic_DNA"/>
</dbReference>
<dbReference type="PANTHER" id="PTHR30624">
    <property type="entry name" value="UNCHARACTERIZED PROTEIN TLDD AND PMBA"/>
    <property type="match status" value="1"/>
</dbReference>
<dbReference type="Proteomes" id="UP000749471">
    <property type="component" value="Unassembled WGS sequence"/>
</dbReference>
<name>A0ABS6E139_9FIRM</name>
<evidence type="ECO:0000313" key="4">
    <source>
        <dbReference type="EMBL" id="MBU5436620.1"/>
    </source>
</evidence>
<feature type="domain" description="Metalloprotease TldD/E N-terminal" evidence="1">
    <location>
        <begin position="22"/>
        <end position="85"/>
    </location>
</feature>
<evidence type="ECO:0000259" key="2">
    <source>
        <dbReference type="Pfam" id="PF19289"/>
    </source>
</evidence>
<proteinExistence type="predicted"/>
<dbReference type="InterPro" id="IPR025502">
    <property type="entry name" value="TldD"/>
</dbReference>
<feature type="domain" description="Metalloprotease TldD/E C-terminal" evidence="2">
    <location>
        <begin position="227"/>
        <end position="458"/>
    </location>
</feature>
<dbReference type="RefSeq" id="WP_216515972.1">
    <property type="nucleotide sequence ID" value="NZ_JAHLPM010000001.1"/>
</dbReference>
<sequence>MLNKSIIEDILYAALSSGGDFAEVFIEDNFTTEISTVGGNIEKGMSGRDYGVGIRIFNGLNSIYAYTNDLSKDNLIKITKKASKAIKENPKNIIINFDKVVIPNLHEHKLAPSKIALSRKLELMERATSAAKSYDDIISQVTVNYLDQEQNVLVANTEGVFVEDKRVRTRMLINVAAEDLGQMETGYVGPGALMGLEFYDTIDIEEYGREAARIAKTMLYADYCPAGNMPVVVDNGFGGLMFHEACGHSLEATSVAKGVSVFANKMGEKIASEVVTLIDDGSMTNHWGSLGVDDEGNKTQRNVLIEKGILKGYLIDKLNGRRMNMKATGSGRRQSYRFSPTSRMTNTYIDNGESSKEEIIANTEYGLFAKYINAGSVNPATGDFNFSLSEAYLIKNGKIYKPVKGATLIGNGSKILKDVDMVGNNLKIGQGYCFSTSGAIFIGAGQPTIRVKSMTVGGREEA</sequence>
<gene>
    <name evidence="4" type="ORF">KQI42_01295</name>
</gene>
<accession>A0ABS6E139</accession>
<dbReference type="Pfam" id="PF01523">
    <property type="entry name" value="PmbA_TldD_1st"/>
    <property type="match status" value="1"/>
</dbReference>
<evidence type="ECO:0000259" key="1">
    <source>
        <dbReference type="Pfam" id="PF01523"/>
    </source>
</evidence>
<reference evidence="4 5" key="1">
    <citation type="submission" date="2021-06" db="EMBL/GenBank/DDBJ databases">
        <authorList>
            <person name="Sun Q."/>
            <person name="Li D."/>
        </authorList>
    </citation>
    <scope>NUCLEOTIDE SEQUENCE [LARGE SCALE GENOMIC DNA]</scope>
    <source>
        <strain evidence="4 5">MSJ-40</strain>
    </source>
</reference>
<feature type="domain" description="Metalloprotease TldD/E central" evidence="3">
    <location>
        <begin position="112"/>
        <end position="219"/>
    </location>
</feature>
<dbReference type="InterPro" id="IPR045570">
    <property type="entry name" value="Metalloprtase-TldD/E_cen_dom"/>
</dbReference>
<protein>
    <submittedName>
        <fullName evidence="4">TldD/PmbA family protein</fullName>
    </submittedName>
</protein>
<organism evidence="4 5">
    <name type="scientific">Tissierella simiarum</name>
    <dbReference type="NCBI Taxonomy" id="2841534"/>
    <lineage>
        <taxon>Bacteria</taxon>
        <taxon>Bacillati</taxon>
        <taxon>Bacillota</taxon>
        <taxon>Tissierellia</taxon>
        <taxon>Tissierellales</taxon>
        <taxon>Tissierellaceae</taxon>
        <taxon>Tissierella</taxon>
    </lineage>
</organism>
<dbReference type="PANTHER" id="PTHR30624:SF4">
    <property type="entry name" value="METALLOPROTEASE TLDD"/>
    <property type="match status" value="1"/>
</dbReference>
<comment type="caution">
    <text evidence="4">The sequence shown here is derived from an EMBL/GenBank/DDBJ whole genome shotgun (WGS) entry which is preliminary data.</text>
</comment>
<dbReference type="Pfam" id="PF19290">
    <property type="entry name" value="PmbA_TldD_2nd"/>
    <property type="match status" value="1"/>
</dbReference>
<dbReference type="Pfam" id="PF19289">
    <property type="entry name" value="PmbA_TldD_3rd"/>
    <property type="match status" value="1"/>
</dbReference>
<evidence type="ECO:0000313" key="5">
    <source>
        <dbReference type="Proteomes" id="UP000749471"/>
    </source>
</evidence>
<dbReference type="InterPro" id="IPR051463">
    <property type="entry name" value="Peptidase_U62_metallo"/>
</dbReference>
<keyword evidence="5" id="KW-1185">Reference proteome</keyword>
<evidence type="ECO:0000259" key="3">
    <source>
        <dbReference type="Pfam" id="PF19290"/>
    </source>
</evidence>
<dbReference type="InterPro" id="IPR045569">
    <property type="entry name" value="Metalloprtase-TldD/E_C"/>
</dbReference>
<dbReference type="PIRSF" id="PIRSF004919">
    <property type="entry name" value="TldD"/>
    <property type="match status" value="1"/>
</dbReference>